<feature type="region of interest" description="Disordered" evidence="1">
    <location>
        <begin position="336"/>
        <end position="355"/>
    </location>
</feature>
<gene>
    <name evidence="2" type="ORF">FBEOM_1882</name>
</gene>
<reference evidence="2" key="1">
    <citation type="journal article" date="2017" name="Mycologia">
        <title>Fusarium algeriense, sp. nov., a novel toxigenic crown rot pathogen of durum wheat from Algeria is nested in the Fusarium burgessii species complex.</title>
        <authorList>
            <person name="Laraba I."/>
            <person name="Keddad A."/>
            <person name="Boureghda H."/>
            <person name="Abdallah N."/>
            <person name="Vaughan M.M."/>
            <person name="Proctor R.H."/>
            <person name="Busman M."/>
            <person name="O'Donnell K."/>
        </authorList>
    </citation>
    <scope>NUCLEOTIDE SEQUENCE</scope>
    <source>
        <strain evidence="2">NRRL 25174</strain>
    </source>
</reference>
<feature type="compositionally biased region" description="Polar residues" evidence="1">
    <location>
        <begin position="339"/>
        <end position="355"/>
    </location>
</feature>
<feature type="compositionally biased region" description="Polar residues" evidence="1">
    <location>
        <begin position="641"/>
        <end position="651"/>
    </location>
</feature>
<comment type="caution">
    <text evidence="2">The sequence shown here is derived from an EMBL/GenBank/DDBJ whole genome shotgun (WGS) entry which is preliminary data.</text>
</comment>
<accession>A0A9P5ASH5</accession>
<sequence>MERGSLKPSERDILLENFVKEWRTEITNRPEKPPEEAYKERLDAAKEVLANSLETARSNLGGADKATRQTYLELIDESGRYVQEVEDEWEDSKDEEERKYQDFFTQKQKRMAFAFFDALGPSFLKELFRDWCQPSLSIEYGDNLQSDTTALRQATAGLAETALTQSGQTQARVQEAPKLDTPVSQDPDNEANNDTTFNDIQGDEPHEASPAIHQKRRASTAALATPHTEKRLRFLETDNLTGDRTIEFDEVFQGGNAAKKHIISEYDDKWYIVACEVDNKEFMKNALRGAARHLTHCKDPRSVGQHGHEGAIRALGTLVLNCDEEKANMNNMVARRPSYSDQGQPLSRMNSMAPSTKSRNVAQINHTGPLVDPKPGNVYKAYWEPDDSFYAVVILPWETFCFRKWAITLKGIGLLQDVPICYAYDPDMSIGTPDWMKDYKPGGPMFAERQYPVMYFDQPQFPTNCSSGWVSVDDLQEYDPTDVDMPYRDVVDDYLAVKRAGASNHGIVSSPIADDDTSRPATRESIQQFYLSGTTKDCGIEIPESDNEPDERFTVQRGQQDLFRIKCEASQSGLADLPDRQATNEPSYRPDIVASDLPGTSNNSGTVVQTKEVNNGLQAPELNGSTRRESSPTRDRVRQPSHASPKTSNPPTIGGSFTPINHCTSAYPSTDNYAWIARPMFNANTAAPH</sequence>
<protein>
    <submittedName>
        <fullName evidence="2">Uncharacterized protein</fullName>
    </submittedName>
</protein>
<proteinExistence type="predicted"/>
<dbReference type="Proteomes" id="UP000730481">
    <property type="component" value="Unassembled WGS sequence"/>
</dbReference>
<feature type="compositionally biased region" description="Polar residues" evidence="1">
    <location>
        <begin position="163"/>
        <end position="172"/>
    </location>
</feature>
<evidence type="ECO:0000313" key="2">
    <source>
        <dbReference type="EMBL" id="KAF4344160.1"/>
    </source>
</evidence>
<dbReference type="OrthoDB" id="4835412at2759"/>
<name>A0A9P5ASH5_9HYPO</name>
<dbReference type="AlphaFoldDB" id="A0A9P5ASH5"/>
<keyword evidence="3" id="KW-1185">Reference proteome</keyword>
<evidence type="ECO:0000313" key="3">
    <source>
        <dbReference type="Proteomes" id="UP000730481"/>
    </source>
</evidence>
<feature type="compositionally biased region" description="Polar residues" evidence="1">
    <location>
        <begin position="598"/>
        <end position="617"/>
    </location>
</feature>
<organism evidence="2 3">
    <name type="scientific">Fusarium beomiforme</name>
    <dbReference type="NCBI Taxonomy" id="44412"/>
    <lineage>
        <taxon>Eukaryota</taxon>
        <taxon>Fungi</taxon>
        <taxon>Dikarya</taxon>
        <taxon>Ascomycota</taxon>
        <taxon>Pezizomycotina</taxon>
        <taxon>Sordariomycetes</taxon>
        <taxon>Hypocreomycetidae</taxon>
        <taxon>Hypocreales</taxon>
        <taxon>Nectriaceae</taxon>
        <taxon>Fusarium</taxon>
        <taxon>Fusarium burgessii species complex</taxon>
    </lineage>
</organism>
<evidence type="ECO:0000256" key="1">
    <source>
        <dbReference type="SAM" id="MobiDB-lite"/>
    </source>
</evidence>
<feature type="compositionally biased region" description="Polar residues" evidence="1">
    <location>
        <begin position="182"/>
        <end position="199"/>
    </location>
</feature>
<reference evidence="2" key="2">
    <citation type="submission" date="2020-02" db="EMBL/GenBank/DDBJ databases">
        <title>Identification and distribution of gene clusters putatively required for synthesis of sphingolipid metabolism inhibitors in phylogenetically diverse species of the filamentous fungus Fusarium.</title>
        <authorList>
            <person name="Kim H.-S."/>
            <person name="Busman M."/>
            <person name="Brown D.W."/>
            <person name="Divon H."/>
            <person name="Uhlig S."/>
            <person name="Proctor R.H."/>
        </authorList>
    </citation>
    <scope>NUCLEOTIDE SEQUENCE</scope>
    <source>
        <strain evidence="2">NRRL 25174</strain>
    </source>
</reference>
<feature type="region of interest" description="Disordered" evidence="1">
    <location>
        <begin position="163"/>
        <end position="224"/>
    </location>
</feature>
<feature type="region of interest" description="Disordered" evidence="1">
    <location>
        <begin position="574"/>
        <end position="660"/>
    </location>
</feature>
<dbReference type="EMBL" id="PVQB02000063">
    <property type="protein sequence ID" value="KAF4344160.1"/>
    <property type="molecule type" value="Genomic_DNA"/>
</dbReference>
<feature type="compositionally biased region" description="Basic and acidic residues" evidence="1">
    <location>
        <begin position="626"/>
        <end position="638"/>
    </location>
</feature>